<evidence type="ECO:0000313" key="3">
    <source>
        <dbReference type="Proteomes" id="UP000318431"/>
    </source>
</evidence>
<evidence type="ECO:0008006" key="4">
    <source>
        <dbReference type="Google" id="ProtNLM"/>
    </source>
</evidence>
<keyword evidence="1" id="KW-0732">Signal</keyword>
<gene>
    <name evidence="2" type="ORF">IP91_02012</name>
</gene>
<feature type="signal peptide" evidence="1">
    <location>
        <begin position="1"/>
        <end position="34"/>
    </location>
</feature>
<evidence type="ECO:0000256" key="1">
    <source>
        <dbReference type="SAM" id="SignalP"/>
    </source>
</evidence>
<dbReference type="EMBL" id="VLLB01000003">
    <property type="protein sequence ID" value="TWI66200.1"/>
    <property type="molecule type" value="Genomic_DNA"/>
</dbReference>
<sequence>MTRQPSSRETTMKKSIISAALAIATFGATFAVQAQSPAQPDQSVAVPGPARGTYALGVSEFTEFANSYALTNGQVATFTQRGNHYFVQLKSSLRSQQRDDSNGMRPATVRLRPIGPGAFVTDGGAYMTFRDSGEEVTINNFERLPDARVAVNDLNVQMIARR</sequence>
<dbReference type="Proteomes" id="UP000318431">
    <property type="component" value="Unassembled WGS sequence"/>
</dbReference>
<protein>
    <recommendedName>
        <fullName evidence="4">Gel scht</fullName>
    </recommendedName>
</protein>
<feature type="chain" id="PRO_5022008559" description="Gel scht" evidence="1">
    <location>
        <begin position="35"/>
        <end position="162"/>
    </location>
</feature>
<proteinExistence type="predicted"/>
<evidence type="ECO:0000313" key="2">
    <source>
        <dbReference type="EMBL" id="TWI66200.1"/>
    </source>
</evidence>
<reference evidence="2 3" key="1">
    <citation type="journal article" date="2015" name="Stand. Genomic Sci.">
        <title>Genomic Encyclopedia of Bacterial and Archaeal Type Strains, Phase III: the genomes of soil and plant-associated and newly described type strains.</title>
        <authorList>
            <person name="Whitman W.B."/>
            <person name="Woyke T."/>
            <person name="Klenk H.P."/>
            <person name="Zhou Y."/>
            <person name="Lilburn T.G."/>
            <person name="Beck B.J."/>
            <person name="De Vos P."/>
            <person name="Vandamme P."/>
            <person name="Eisen J.A."/>
            <person name="Garrity G."/>
            <person name="Hugenholtz P."/>
            <person name="Kyrpides N.C."/>
        </authorList>
    </citation>
    <scope>NUCLEOTIDE SEQUENCE [LARGE SCALE GENOMIC DNA]</scope>
    <source>
        <strain evidence="2 3">CGMCC 1.10822</strain>
    </source>
</reference>
<name>A0A562RCN3_9BURK</name>
<accession>A0A562RCN3</accession>
<comment type="caution">
    <text evidence="2">The sequence shown here is derived from an EMBL/GenBank/DDBJ whole genome shotgun (WGS) entry which is preliminary data.</text>
</comment>
<organism evidence="2 3">
    <name type="scientific">Pseudoduganella lurida</name>
    <dbReference type="NCBI Taxonomy" id="1036180"/>
    <lineage>
        <taxon>Bacteria</taxon>
        <taxon>Pseudomonadati</taxon>
        <taxon>Pseudomonadota</taxon>
        <taxon>Betaproteobacteria</taxon>
        <taxon>Burkholderiales</taxon>
        <taxon>Oxalobacteraceae</taxon>
        <taxon>Telluria group</taxon>
        <taxon>Pseudoduganella</taxon>
    </lineage>
</organism>
<dbReference type="AlphaFoldDB" id="A0A562RCN3"/>
<keyword evidence="3" id="KW-1185">Reference proteome</keyword>